<dbReference type="Pfam" id="PF14200">
    <property type="entry name" value="RicinB_lectin_2"/>
    <property type="match status" value="1"/>
</dbReference>
<evidence type="ECO:0000313" key="4">
    <source>
        <dbReference type="Proteomes" id="UP001448207"/>
    </source>
</evidence>
<feature type="non-terminal residue" evidence="3">
    <location>
        <position position="3180"/>
    </location>
</feature>
<dbReference type="PANTHER" id="PTHR46302:SF3">
    <property type="entry name" value="DOUBLECORTIN DOMAIN-CONTAINING PROTEIN 1"/>
    <property type="match status" value="1"/>
</dbReference>
<gene>
    <name evidence="3" type="ORF">J3Q64DRAFT_1641628</name>
</gene>
<feature type="domain" description="Ricin B lectin" evidence="2">
    <location>
        <begin position="10"/>
        <end position="152"/>
    </location>
</feature>
<comment type="caution">
    <text evidence="3">The sequence shown here is derived from an EMBL/GenBank/DDBJ whole genome shotgun (WGS) entry which is preliminary data.</text>
</comment>
<proteinExistence type="predicted"/>
<feature type="domain" description="Ricin B lectin" evidence="2">
    <location>
        <begin position="257"/>
        <end position="460"/>
    </location>
</feature>
<protein>
    <recommendedName>
        <fullName evidence="2">Ricin B lectin domain-containing protein</fullName>
    </recommendedName>
</protein>
<feature type="compositionally biased region" description="Acidic residues" evidence="1">
    <location>
        <begin position="1270"/>
        <end position="1296"/>
    </location>
</feature>
<keyword evidence="4" id="KW-1185">Reference proteome</keyword>
<dbReference type="PROSITE" id="PS50231">
    <property type="entry name" value="RICIN_B_LECTIN"/>
    <property type="match status" value="5"/>
</dbReference>
<feature type="domain" description="Ricin B lectin" evidence="2">
    <location>
        <begin position="879"/>
        <end position="1015"/>
    </location>
</feature>
<feature type="compositionally biased region" description="Low complexity" evidence="1">
    <location>
        <begin position="1297"/>
        <end position="1307"/>
    </location>
</feature>
<feature type="domain" description="Ricin B lectin" evidence="2">
    <location>
        <begin position="1403"/>
        <end position="1553"/>
    </location>
</feature>
<dbReference type="InterPro" id="IPR035992">
    <property type="entry name" value="Ricin_B-like_lectins"/>
</dbReference>
<evidence type="ECO:0000259" key="2">
    <source>
        <dbReference type="SMART" id="SM00458"/>
    </source>
</evidence>
<accession>A0ABR3AVF2</accession>
<name>A0ABR3AVF2_PHYBL</name>
<reference evidence="3 4" key="1">
    <citation type="submission" date="2024-04" db="EMBL/GenBank/DDBJ databases">
        <title>Symmetric and asymmetric DNA N6-adenine methylation regulates different biological responses in Mucorales.</title>
        <authorList>
            <consortium name="Lawrence Berkeley National Laboratory"/>
            <person name="Lax C."/>
            <person name="Mondo S.J."/>
            <person name="Osorio-Concepcion M."/>
            <person name="Muszewska A."/>
            <person name="Corrochano-Luque M."/>
            <person name="Gutierrez G."/>
            <person name="Riley R."/>
            <person name="Lipzen A."/>
            <person name="Guo J."/>
            <person name="Hundley H."/>
            <person name="Amirebrahimi M."/>
            <person name="Ng V."/>
            <person name="Lorenzo-Gutierrez D."/>
            <person name="Binder U."/>
            <person name="Yang J."/>
            <person name="Song Y."/>
            <person name="Canovas D."/>
            <person name="Navarro E."/>
            <person name="Freitag M."/>
            <person name="Gabaldon T."/>
            <person name="Grigoriev I.V."/>
            <person name="Corrochano L.M."/>
            <person name="Nicolas F.E."/>
            <person name="Garre V."/>
        </authorList>
    </citation>
    <scope>NUCLEOTIDE SEQUENCE [LARGE SCALE GENOMIC DNA]</scope>
    <source>
        <strain evidence="3 4">L51</strain>
    </source>
</reference>
<dbReference type="Pfam" id="PF00652">
    <property type="entry name" value="Ricin_B_lectin"/>
    <property type="match status" value="1"/>
</dbReference>
<dbReference type="InterPro" id="IPR043188">
    <property type="entry name" value="DCDC1"/>
</dbReference>
<dbReference type="Gene3D" id="2.80.10.50">
    <property type="match status" value="7"/>
</dbReference>
<feature type="compositionally biased region" description="Low complexity" evidence="1">
    <location>
        <begin position="1322"/>
        <end position="1331"/>
    </location>
</feature>
<dbReference type="PANTHER" id="PTHR46302">
    <property type="entry name" value="DOUBLECORTIN DOMAIN-CONTAINING PROTEIN 1"/>
    <property type="match status" value="1"/>
</dbReference>
<dbReference type="SUPFAM" id="SSF50370">
    <property type="entry name" value="Ricin B-like lectins"/>
    <property type="match status" value="7"/>
</dbReference>
<sequence length="3180" mass="357627">MSTSDNFPEGWFFIKNLSNGYVLMVENPTPDAGSPVVISSIRTKDADSQLWNYNEQGHLTNKKTGLVMDVAKGNAKAGSDIVQQTVSTTGKPENNYQTFGTTVDGHVYLKQKPTLVLGIKESFFSRREGLHVHLQLMDKRHLERKEQRWEFIVPIIKTASSATLTSVSTSTSLKRAPSVGPAETATKPLGRDLTNIKEDESQRIPIGTFPETAFFLKSQTNGYYIGTEAGSIAKSGTRLTIDSLRKSAYDSQLWTFDPTTHRIVNKHSGLVLSIEGNSLAEDAYACQSAPFENSGKTQAWTLSPEGEICLRNDNAWVLGYKDSWFSNREGAHLHLQRSSKNNQLQRFSVVLPVFKKHKAETITTVEHSGVFPEGWFFVKSQAQGLVLTVLESGTLAAQAVAVKLDTANYSRQLWKYNNGTLVNKASEMVLDVKGGSLVSGAEICQYKEKPESTNQQWGLTADGCIHIKSFGNLVLSVNANEKSKSNVFLATKSTDQKEQRWNFVLPVFKKKTTVREVASTPTVKKTITYRYAQYPTGWFFIRSFQTGSTKENPLVLTSDKSTQTIRLARLSRESWRYQLWSYSNGSLINYETDMAIDVSSIVAGAGLIQNKKQEIASQRWSLSIEGYLIQDSEPTMALIPQEEGSDKYKLSLGAHGSKQEYRWGLLIPQFGYKAGSQVLLEWTIHYLKEWRRSGSQTIQKTVHSVAAWPEDVFYIRAHDGLAVVPKTAEAYSEITLRKLEVSNASEFQWAFRNGRITHVSSGLILEAVDELAHGKLLQLSVEEANNARQQWVIKTDGSIVSQSQNELGFSLVQKSNVWLLQLSDSTKASSTHYAWSVLYGRYESSVLIGFRRIILTILTTRTTTNRQLVTHRYAIFPKGWFFVRSKADESLVLTIENTKQGTKIILAKLDFKIFRRQLWQYRDDGCLSNMDTDFVIDVAGGALLANSSVIQWQEKSLKKQRKNQLWGLSVEGHIHPQSRSGLVLGPKGDKISEGAEIQLRARGGLDLKYQQWNFATPQFGKRSPGSEISRTDSTLTIEGVSVPKEVATADAERYERITKRTIIRRWGRFPDGSFFVRAFNGKDHLALTVVESSKTQVAGGAEYTVSLQAINFKAYKWQFWTYQDGHLINVQTGLALDSRSVKDAMVESGLRSQLRVREVSSAETQFWGLSANGEIHQKSNERLVAGVSSAERTTVEGAQIGLRQLRTVKTNANNVEESKLQSEEWLRWMFSKPLFTTRTITRTVGNETTETTEEVLDKVEEIPVTVQEVNESEGEESDSEEENDEDSEDEVEEELSPESPAPNSAAVDTVTTTVNKDGEGKTTTTTTTTTTRGVVSEKAPEKEVITKPIPAVAEKQEASLKKSNSSKSLRLGRKDSFQLSEDYIPTGFEKVVRYKTHQGNFPTGYFLIKSHLHGYVLDIQGDAVDEAYVILTRIKVTDFSSQLWCYRDGLIYNLKNPSLVLDAAKQTIISGERAHLSIQHADDGRPEDRIWDHNSEEGLINLRAKRSLVLSVKELRRSENYTHIDVYVMEEKVHTHQKGKGAGARREQRWEILIPSLIPVAQADGGVKIVEAGKVSSVSSSASALLAFRGLKETFIHKITSTNQWPSTDKWFFIRYGAEDYFLAADEEKQVGVYKLQDNDDYKRFLWIYVDGYLVNYKYLLRLVLNENKRWILSNSYDQTFQISARGVITVRIQKIIYYLRIVRRSNRYELIASTEESGDGYVMQLHIPIFSDNEIEKDCHNASTTVVTSVRQPSRTTTVTTIIRRAFFPDSAWFFIKVDRKEQEDLVLAVEKESETADSKLVVKKLNLRSFQSQLWTYRDGLLINYGSKLVIDVKGDLVPSASLIQSSEAGVSSQKWALNVDGEIYLESHKDLVLGHKGTTVKDDTEVVLSNKETDTESTTTRSIIRWKFTTPIFGKKTTTTSTSAPAPIGSITEAIEQGAVITKTEHAPVKVVDTIKEVCPKGDIVTKTRETGEVINVRRGSKDVIFHHTDAKKLHKKQDRTDNVLVRTTYKPTQTVVTETRSIIRAWRVVFIQRLRRCKNQQEFVKVIEDQRRILNKRLDDYSKTIAAPGAQPTQPQETVEEIKKLYNTRVFKYYLDIVKGYKPNQKISLKELDFDKTIKETTEEVDRHLDDVVTRHIESTTTKRTTTKAPENTKPIITEVEDEEEEDVKVKETQLVSTQKTLATTQTIKTIVRYWYIILYRRVNHAIENGASEDEVKKIVDEANEDLDKKLKAVETTTKKSSHVVPNTNTQLIEDSVVSAIKRTKEIVKKQTDTIHKNKQPKTEEELDEIVEDTDKDLTTELKTYQTIITQEISGVEEDSEDEIDETPTTAVEAKETEVAKKVVNEKLNDTKEQITEWFTQIDKDITTCLDETTPESKDDAVTVIDAAQLDIVTKIDDTITSVNTYYDSMPHLSWVQRRQILYNLESTKANLLTRIIRFKTILKDETTPAKDIRRYITYSFGPAAQKTVVTEIEEVTEQIKKPKKETIRKSSDDKPSEIVEEVTKTYRSVKETKPHSKKPTVEEVKEVFNKTEKSTVIVEGIKITGKKPKIVTKETKEGTIVVIEDVEFIGEKPTIVEDVTTAIKDTESTAIVLEGIETIGERPTFVMKETDEGKVIVATKETTTSVTVIEGVKPETHNQQISKEITTLIEEVTEDSIVVEGIEVVKGEKPTGTRETKEVIVVEGVKPTAEQPEVVDNVRETVTKTTTTTVIEGVEVTEEKPTVVVRESTEGTVVVVEGVKPTTEKPTVKDIKKVFETIEKTSVITIVVRGVKPTSDKPETVEDVVKTIEETTTSVTVIEGVKPVDDEKKPTVPTVKDIETVIEEVTKETIVVEGVKVVEELKPLSDKPTIVEEVVREVVIVKDVEVSEDKPKIVEDVIKTIKETDTELIVIEGVKPTEDKPTVTEVTEVTETTEKTTLIVEGVEKTEEVPTVKDITTVIEEVTEESIVVEVVDNVRETVTKTTTTTVIEGVEVTEEKPTVVVRETTEGTVVAVEVTKETVVVEGVKVVEKKPETKTREVPTKEVVIPEGTEHGLNIVEETNKTVSGWLSGLVTRFTSPTDEDNKPTTTTERSIEHVTVTSEKELDRICDEAKEKVITQVSKVTGQKPTKEEQDKLVRAIDSMKETAKVTLTEVKETTIAHKDKPEDVTEKLQTITDKTHEHINTHYETVKDTITD</sequence>
<feature type="region of interest" description="Disordered" evidence="1">
    <location>
        <begin position="1246"/>
        <end position="1343"/>
    </location>
</feature>
<dbReference type="EMBL" id="JBCLYO010000013">
    <property type="protein sequence ID" value="KAL0083561.1"/>
    <property type="molecule type" value="Genomic_DNA"/>
</dbReference>
<evidence type="ECO:0000313" key="3">
    <source>
        <dbReference type="EMBL" id="KAL0083561.1"/>
    </source>
</evidence>
<organism evidence="3 4">
    <name type="scientific">Phycomyces blakesleeanus</name>
    <dbReference type="NCBI Taxonomy" id="4837"/>
    <lineage>
        <taxon>Eukaryota</taxon>
        <taxon>Fungi</taxon>
        <taxon>Fungi incertae sedis</taxon>
        <taxon>Mucoromycota</taxon>
        <taxon>Mucoromycotina</taxon>
        <taxon>Mucoromycetes</taxon>
        <taxon>Mucorales</taxon>
        <taxon>Phycomycetaceae</taxon>
        <taxon>Phycomyces</taxon>
    </lineage>
</organism>
<dbReference type="Proteomes" id="UP001448207">
    <property type="component" value="Unassembled WGS sequence"/>
</dbReference>
<evidence type="ECO:0000256" key="1">
    <source>
        <dbReference type="SAM" id="MobiDB-lite"/>
    </source>
</evidence>
<dbReference type="CDD" id="cd23454">
    <property type="entry name" value="beta-trefoil_Ricin_GllA-1"/>
    <property type="match status" value="5"/>
</dbReference>
<feature type="domain" description="Ricin B lectin" evidence="2">
    <location>
        <begin position="1773"/>
        <end position="1912"/>
    </location>
</feature>
<dbReference type="InterPro" id="IPR000772">
    <property type="entry name" value="Ricin_B_lectin"/>
</dbReference>
<dbReference type="SMART" id="SM00458">
    <property type="entry name" value="RICIN"/>
    <property type="match status" value="5"/>
</dbReference>